<name>A0A1C5AQD2_9ACTN</name>
<gene>
    <name evidence="7" type="ORF">GA0070563_11624</name>
</gene>
<dbReference type="InterPro" id="IPR006115">
    <property type="entry name" value="6PGDH_NADP-bd"/>
</dbReference>
<dbReference type="GO" id="GO:0016054">
    <property type="term" value="P:organic acid catabolic process"/>
    <property type="evidence" value="ECO:0007669"/>
    <property type="project" value="UniProtKB-ARBA"/>
</dbReference>
<comment type="similarity">
    <text evidence="1">Belongs to the HIBADH-related family.</text>
</comment>
<keyword evidence="2" id="KW-0560">Oxidoreductase</keyword>
<dbReference type="InterPro" id="IPR008927">
    <property type="entry name" value="6-PGluconate_DH-like_C_sf"/>
</dbReference>
<dbReference type="AlphaFoldDB" id="A0A1C5AQD2"/>
<protein>
    <submittedName>
        <fullName evidence="7">3-hydroxyisobutyrate dehydrogenase</fullName>
    </submittedName>
</protein>
<accession>A0A1C5AQD2</accession>
<sequence length="285" mass="28488">MQLRIAFLGLGRMGLPMAIRLARAGHDVAVWNRTAGRAAEAIAAGAHGAASAQEAVAGRPLVITMLSDPDAVLGLLDGLVLDPGATLVEMSTIGPDAVAELRKRLPAEVALVDAPVLGSVPQAEGGALHIFAGGTAEDVARCAPALSALGTVEHVGPLGDGAAVKLVVNVATINSAVLLGEALGLAARLGIAREAAFDALGRTTLGPIAGVMRPRVTASHQPTLFSLGHAEKDLRLAVAAGARPDGVIVAARRALAEAHATGLGDEDVSAIVRALADGDSSSQSG</sequence>
<evidence type="ECO:0000256" key="4">
    <source>
        <dbReference type="PIRSR" id="PIRSR000103-1"/>
    </source>
</evidence>
<evidence type="ECO:0000259" key="6">
    <source>
        <dbReference type="Pfam" id="PF14833"/>
    </source>
</evidence>
<dbReference type="PANTHER" id="PTHR43580:SF2">
    <property type="entry name" value="CYTOKINE-LIKE NUCLEAR FACTOR N-PAC"/>
    <property type="match status" value="1"/>
</dbReference>
<dbReference type="EMBL" id="FMCT01000016">
    <property type="protein sequence ID" value="SCF47281.1"/>
    <property type="molecule type" value="Genomic_DNA"/>
</dbReference>
<dbReference type="Proteomes" id="UP000183585">
    <property type="component" value="Unassembled WGS sequence"/>
</dbReference>
<dbReference type="PIRSF" id="PIRSF000103">
    <property type="entry name" value="HIBADH"/>
    <property type="match status" value="1"/>
</dbReference>
<dbReference type="SUPFAM" id="SSF51735">
    <property type="entry name" value="NAD(P)-binding Rossmann-fold domains"/>
    <property type="match status" value="1"/>
</dbReference>
<dbReference type="GO" id="GO:0051287">
    <property type="term" value="F:NAD binding"/>
    <property type="evidence" value="ECO:0007669"/>
    <property type="project" value="InterPro"/>
</dbReference>
<dbReference type="InterPro" id="IPR051265">
    <property type="entry name" value="HIBADH-related_NP60_sf"/>
</dbReference>
<dbReference type="RefSeq" id="WP_074478063.1">
    <property type="nucleotide sequence ID" value="NZ_FMCT01000016.1"/>
</dbReference>
<evidence type="ECO:0000256" key="3">
    <source>
        <dbReference type="ARBA" id="ARBA00023027"/>
    </source>
</evidence>
<dbReference type="InterPro" id="IPR015815">
    <property type="entry name" value="HIBADH-related"/>
</dbReference>
<evidence type="ECO:0000256" key="2">
    <source>
        <dbReference type="ARBA" id="ARBA00023002"/>
    </source>
</evidence>
<dbReference type="PANTHER" id="PTHR43580">
    <property type="entry name" value="OXIDOREDUCTASE GLYR1-RELATED"/>
    <property type="match status" value="1"/>
</dbReference>
<dbReference type="InterPro" id="IPR002204">
    <property type="entry name" value="3-OH-isobutyrate_DH-rel_CS"/>
</dbReference>
<dbReference type="GO" id="GO:0016491">
    <property type="term" value="F:oxidoreductase activity"/>
    <property type="evidence" value="ECO:0007669"/>
    <property type="project" value="UniProtKB-KW"/>
</dbReference>
<reference evidence="8" key="1">
    <citation type="submission" date="2016-06" db="EMBL/GenBank/DDBJ databases">
        <authorList>
            <person name="Varghese N."/>
            <person name="Submissions Spin"/>
        </authorList>
    </citation>
    <scope>NUCLEOTIDE SEQUENCE [LARGE SCALE GENOMIC DNA]</scope>
    <source>
        <strain evidence="8">DSM 43168</strain>
    </source>
</reference>
<keyword evidence="8" id="KW-1185">Reference proteome</keyword>
<dbReference type="Pfam" id="PF14833">
    <property type="entry name" value="NAD_binding_11"/>
    <property type="match status" value="1"/>
</dbReference>
<dbReference type="GO" id="GO:0050661">
    <property type="term" value="F:NADP binding"/>
    <property type="evidence" value="ECO:0007669"/>
    <property type="project" value="InterPro"/>
</dbReference>
<dbReference type="InterPro" id="IPR013328">
    <property type="entry name" value="6PGD_dom2"/>
</dbReference>
<evidence type="ECO:0000256" key="1">
    <source>
        <dbReference type="ARBA" id="ARBA00009080"/>
    </source>
</evidence>
<dbReference type="PROSITE" id="PS00895">
    <property type="entry name" value="3_HYDROXYISOBUT_DH"/>
    <property type="match status" value="1"/>
</dbReference>
<keyword evidence="3" id="KW-0520">NAD</keyword>
<evidence type="ECO:0000313" key="7">
    <source>
        <dbReference type="EMBL" id="SCF47281.1"/>
    </source>
</evidence>
<dbReference type="Pfam" id="PF03446">
    <property type="entry name" value="NAD_binding_2"/>
    <property type="match status" value="1"/>
</dbReference>
<feature type="domain" description="3-hydroxyisobutyrate dehydrogenase-like NAD-binding" evidence="6">
    <location>
        <begin position="159"/>
        <end position="275"/>
    </location>
</feature>
<dbReference type="InterPro" id="IPR029154">
    <property type="entry name" value="HIBADH-like_NADP-bd"/>
</dbReference>
<dbReference type="Gene3D" id="3.40.50.720">
    <property type="entry name" value="NAD(P)-binding Rossmann-like Domain"/>
    <property type="match status" value="1"/>
</dbReference>
<organism evidence="7 8">
    <name type="scientific">Micromonospora carbonacea</name>
    <dbReference type="NCBI Taxonomy" id="47853"/>
    <lineage>
        <taxon>Bacteria</taxon>
        <taxon>Bacillati</taxon>
        <taxon>Actinomycetota</taxon>
        <taxon>Actinomycetes</taxon>
        <taxon>Micromonosporales</taxon>
        <taxon>Micromonosporaceae</taxon>
        <taxon>Micromonospora</taxon>
    </lineage>
</organism>
<dbReference type="InterPro" id="IPR036291">
    <property type="entry name" value="NAD(P)-bd_dom_sf"/>
</dbReference>
<dbReference type="Gene3D" id="1.10.1040.10">
    <property type="entry name" value="N-(1-d-carboxylethyl)-l-norvaline Dehydrogenase, domain 2"/>
    <property type="match status" value="1"/>
</dbReference>
<feature type="active site" evidence="4">
    <location>
        <position position="165"/>
    </location>
</feature>
<evidence type="ECO:0000259" key="5">
    <source>
        <dbReference type="Pfam" id="PF03446"/>
    </source>
</evidence>
<evidence type="ECO:0000313" key="8">
    <source>
        <dbReference type="Proteomes" id="UP000183585"/>
    </source>
</evidence>
<proteinExistence type="inferred from homology"/>
<dbReference type="SUPFAM" id="SSF48179">
    <property type="entry name" value="6-phosphogluconate dehydrogenase C-terminal domain-like"/>
    <property type="match status" value="1"/>
</dbReference>
<feature type="domain" description="6-phosphogluconate dehydrogenase NADP-binding" evidence="5">
    <location>
        <begin position="4"/>
        <end position="152"/>
    </location>
</feature>